<comment type="similarity">
    <text evidence="3">Belongs to the transpeptidase family.</text>
</comment>
<feature type="transmembrane region" description="Helical" evidence="7">
    <location>
        <begin position="7"/>
        <end position="25"/>
    </location>
</feature>
<dbReference type="Proteomes" id="UP000595254">
    <property type="component" value="Chromosome"/>
</dbReference>
<gene>
    <name evidence="10" type="ORF">I6J18_20105</name>
</gene>
<evidence type="ECO:0000259" key="8">
    <source>
        <dbReference type="Pfam" id="PF00905"/>
    </source>
</evidence>
<keyword evidence="7" id="KW-0812">Transmembrane</keyword>
<evidence type="ECO:0000259" key="9">
    <source>
        <dbReference type="Pfam" id="PF03717"/>
    </source>
</evidence>
<name>A0A974S148_PERPY</name>
<dbReference type="RefSeq" id="WP_040376060.1">
    <property type="nucleotide sequence ID" value="NZ_CP068053.1"/>
</dbReference>
<dbReference type="GO" id="GO:0071555">
    <property type="term" value="P:cell wall organization"/>
    <property type="evidence" value="ECO:0007669"/>
    <property type="project" value="TreeGrafter"/>
</dbReference>
<keyword evidence="11" id="KW-1185">Reference proteome</keyword>
<feature type="domain" description="Penicillin-binding protein transpeptidase" evidence="8">
    <location>
        <begin position="263"/>
        <end position="573"/>
    </location>
</feature>
<dbReference type="GO" id="GO:0008658">
    <property type="term" value="F:penicillin binding"/>
    <property type="evidence" value="ECO:0007669"/>
    <property type="project" value="InterPro"/>
</dbReference>
<organism evidence="10 11">
    <name type="scientific">Peribacillus psychrosaccharolyticus</name>
    <name type="common">Bacillus psychrosaccharolyticus</name>
    <dbReference type="NCBI Taxonomy" id="1407"/>
    <lineage>
        <taxon>Bacteria</taxon>
        <taxon>Bacillati</taxon>
        <taxon>Bacillota</taxon>
        <taxon>Bacilli</taxon>
        <taxon>Bacillales</taxon>
        <taxon>Bacillaceae</taxon>
        <taxon>Peribacillus</taxon>
    </lineage>
</organism>
<dbReference type="PANTHER" id="PTHR30627:SF24">
    <property type="entry name" value="PENICILLIN-BINDING PROTEIN 4B"/>
    <property type="match status" value="1"/>
</dbReference>
<dbReference type="GO" id="GO:0009002">
    <property type="term" value="F:serine-type D-Ala-D-Ala carboxypeptidase activity"/>
    <property type="evidence" value="ECO:0007669"/>
    <property type="project" value="UniProtKB-EC"/>
</dbReference>
<keyword evidence="7" id="KW-1133">Transmembrane helix</keyword>
<accession>A0A974S148</accession>
<dbReference type="InterPro" id="IPR050515">
    <property type="entry name" value="Beta-lactam/transpept"/>
</dbReference>
<feature type="domain" description="Penicillin-binding protein dimerisation" evidence="9">
    <location>
        <begin position="60"/>
        <end position="202"/>
    </location>
</feature>
<dbReference type="SUPFAM" id="SSF56601">
    <property type="entry name" value="beta-lactamase/transpeptidase-like"/>
    <property type="match status" value="1"/>
</dbReference>
<dbReference type="GO" id="GO:0005886">
    <property type="term" value="C:plasma membrane"/>
    <property type="evidence" value="ECO:0007669"/>
    <property type="project" value="TreeGrafter"/>
</dbReference>
<sequence>MRKKRISWVGIGIMVILGVLVVRLVQIQLIDTESFSSHEINLIEASVKQRSQILTLDDGRGKFYDRNGDALAHEEVPTLVLFPFLKSMSWPSGKIAAIVGVSEQKLMSEIEAAKEPFPLKDNDGLPLTLTAEQTKSVNALKIPGVFAVREKFYTKDTPAAQLIGSTIKYSSLKEKRYPEREISNDTRVGYNGLQNTFDEFLLSDGESQLVFHVDAKSGPLFGVDVKYVEPANPLYPVKVITTIDKSIQEEAERIVDAHGIKKGGIVLLNIETSEVLAMVSRPAFLKSDPSGEGSINYMLRQQTPGSVFKTVTAAAAIDYGLEAQQRTFDCNQGIDGNRPAQRKLGQLTFKDSFAQSCNKTIAEVGQEMAKTHPDYLEQYAEKLGLIGLSGWNGEVYHSPVTQLFKEESGQIWNQKNADQQKKDMRMVAKSAIGQQDVQVSPLAIANMMATIARGGEKRMVKAVSKVEFSNGASVFQFPDKTIGGESLAPYTAMKMQELLRTVVSSEQGTGHSLATLPYEVAGKTGTAQTNLETKKLNKWFAGYFPYKNPRYALVTVSLDTNENTENVVPLFADLVQAIYTKNHPAGNMTQ</sequence>
<comment type="subcellular location">
    <subcellularLocation>
        <location evidence="1">Membrane</location>
    </subcellularLocation>
</comment>
<evidence type="ECO:0000256" key="3">
    <source>
        <dbReference type="ARBA" id="ARBA00007171"/>
    </source>
</evidence>
<keyword evidence="5 7" id="KW-0472">Membrane</keyword>
<evidence type="ECO:0000313" key="11">
    <source>
        <dbReference type="Proteomes" id="UP000595254"/>
    </source>
</evidence>
<evidence type="ECO:0000256" key="1">
    <source>
        <dbReference type="ARBA" id="ARBA00004370"/>
    </source>
</evidence>
<protein>
    <recommendedName>
        <fullName evidence="4">serine-type D-Ala-D-Ala carboxypeptidase</fullName>
        <ecNumber evidence="4">3.4.16.4</ecNumber>
    </recommendedName>
</protein>
<dbReference type="GO" id="GO:0071972">
    <property type="term" value="F:peptidoglycan L,D-transpeptidase activity"/>
    <property type="evidence" value="ECO:0007669"/>
    <property type="project" value="TreeGrafter"/>
</dbReference>
<dbReference type="Gene3D" id="3.40.710.10">
    <property type="entry name" value="DD-peptidase/beta-lactamase superfamily"/>
    <property type="match status" value="1"/>
</dbReference>
<dbReference type="Gene3D" id="3.90.1310.10">
    <property type="entry name" value="Penicillin-binding protein 2a (Domain 2)"/>
    <property type="match status" value="1"/>
</dbReference>
<evidence type="ECO:0000256" key="4">
    <source>
        <dbReference type="ARBA" id="ARBA00012448"/>
    </source>
</evidence>
<evidence type="ECO:0000256" key="2">
    <source>
        <dbReference type="ARBA" id="ARBA00004752"/>
    </source>
</evidence>
<dbReference type="AlphaFoldDB" id="A0A974S148"/>
<dbReference type="EMBL" id="CP068053">
    <property type="protein sequence ID" value="QQS99859.1"/>
    <property type="molecule type" value="Genomic_DNA"/>
</dbReference>
<evidence type="ECO:0000256" key="5">
    <source>
        <dbReference type="ARBA" id="ARBA00023136"/>
    </source>
</evidence>
<reference evidence="10 11" key="1">
    <citation type="submission" date="2021-01" db="EMBL/GenBank/DDBJ databases">
        <title>FDA dAtabase for Regulatory Grade micrObial Sequences (FDA-ARGOS): Supporting development and validation of Infectious Disease Dx tests.</title>
        <authorList>
            <person name="Nelson B."/>
            <person name="Plummer A."/>
            <person name="Tallon L."/>
            <person name="Sadzewicz L."/>
            <person name="Zhao X."/>
            <person name="Boylan J."/>
            <person name="Ott S."/>
            <person name="Bowen H."/>
            <person name="Vavikolanu K."/>
            <person name="Mehta A."/>
            <person name="Aluvathingal J."/>
            <person name="Nadendla S."/>
            <person name="Myers T."/>
            <person name="Yan Y."/>
            <person name="Sichtig H."/>
        </authorList>
    </citation>
    <scope>NUCLEOTIDE SEQUENCE [LARGE SCALE GENOMIC DNA]</scope>
    <source>
        <strain evidence="10 11">FDAARGOS_1161</strain>
    </source>
</reference>
<dbReference type="InterPro" id="IPR012338">
    <property type="entry name" value="Beta-lactam/transpept-like"/>
</dbReference>
<evidence type="ECO:0000313" key="10">
    <source>
        <dbReference type="EMBL" id="QQS99859.1"/>
    </source>
</evidence>
<dbReference type="InterPro" id="IPR001460">
    <property type="entry name" value="PCN-bd_Tpept"/>
</dbReference>
<dbReference type="InterPro" id="IPR005311">
    <property type="entry name" value="PBP_dimer"/>
</dbReference>
<evidence type="ECO:0000256" key="6">
    <source>
        <dbReference type="ARBA" id="ARBA00034000"/>
    </source>
</evidence>
<dbReference type="InterPro" id="IPR036138">
    <property type="entry name" value="PBP_dimer_sf"/>
</dbReference>
<dbReference type="PANTHER" id="PTHR30627">
    <property type="entry name" value="PEPTIDOGLYCAN D,D-TRANSPEPTIDASE"/>
    <property type="match status" value="1"/>
</dbReference>
<proteinExistence type="inferred from homology"/>
<dbReference type="EC" id="3.4.16.4" evidence="4"/>
<dbReference type="KEGG" id="ppsr:I6J18_20105"/>
<dbReference type="SUPFAM" id="SSF56519">
    <property type="entry name" value="Penicillin binding protein dimerisation domain"/>
    <property type="match status" value="1"/>
</dbReference>
<comment type="catalytic activity">
    <reaction evidence="6">
        <text>Preferential cleavage: (Ac)2-L-Lys-D-Ala-|-D-Ala. Also transpeptidation of peptidyl-alanyl moieties that are N-acyl substituents of D-alanine.</text>
        <dbReference type="EC" id="3.4.16.4"/>
    </reaction>
</comment>
<dbReference type="Pfam" id="PF00905">
    <property type="entry name" value="Transpeptidase"/>
    <property type="match status" value="1"/>
</dbReference>
<dbReference type="Pfam" id="PF03717">
    <property type="entry name" value="PBP_dimer"/>
    <property type="match status" value="1"/>
</dbReference>
<comment type="pathway">
    <text evidence="2">Cell wall biogenesis; peptidoglycan biosynthesis.</text>
</comment>
<evidence type="ECO:0000256" key="7">
    <source>
        <dbReference type="SAM" id="Phobius"/>
    </source>
</evidence>